<dbReference type="GO" id="GO:1990423">
    <property type="term" value="C:RZZ complex"/>
    <property type="evidence" value="ECO:0007669"/>
    <property type="project" value="UniProtKB-UniRule"/>
</dbReference>
<organism evidence="10 11">
    <name type="scientific">Araneus ventricosus</name>
    <name type="common">Orbweaver spider</name>
    <name type="synonym">Epeira ventricosa</name>
    <dbReference type="NCBI Taxonomy" id="182803"/>
    <lineage>
        <taxon>Eukaryota</taxon>
        <taxon>Metazoa</taxon>
        <taxon>Ecdysozoa</taxon>
        <taxon>Arthropoda</taxon>
        <taxon>Chelicerata</taxon>
        <taxon>Arachnida</taxon>
        <taxon>Araneae</taxon>
        <taxon>Araneomorphae</taxon>
        <taxon>Entelegynae</taxon>
        <taxon>Araneoidea</taxon>
        <taxon>Araneidae</taxon>
        <taxon>Araneus</taxon>
    </lineage>
</organism>
<keyword evidence="4 9" id="KW-0132">Cell division</keyword>
<dbReference type="GO" id="GO:0007094">
    <property type="term" value="P:mitotic spindle assembly checkpoint signaling"/>
    <property type="evidence" value="ECO:0007669"/>
    <property type="project" value="UniProtKB-UniRule"/>
</dbReference>
<proteinExistence type="inferred from homology"/>
<evidence type="ECO:0000256" key="4">
    <source>
        <dbReference type="ARBA" id="ARBA00022618"/>
    </source>
</evidence>
<comment type="similarity">
    <text evidence="2 9">Belongs to the ZWILCH family.</text>
</comment>
<dbReference type="EMBL" id="BGPR01000011">
    <property type="protein sequence ID" value="GBL77189.1"/>
    <property type="molecule type" value="Genomic_DNA"/>
</dbReference>
<comment type="caution">
    <text evidence="10">The sequence shown here is derived from an EMBL/GenBank/DDBJ whole genome shotgun (WGS) entry which is preliminary data.</text>
</comment>
<reference evidence="10 11" key="1">
    <citation type="journal article" date="2019" name="Sci. Rep.">
        <title>Orb-weaving spider Araneus ventricosus genome elucidates the spidroin gene catalogue.</title>
        <authorList>
            <person name="Kono N."/>
            <person name="Nakamura H."/>
            <person name="Ohtoshi R."/>
            <person name="Moran D.A.P."/>
            <person name="Shinohara A."/>
            <person name="Yoshida Y."/>
            <person name="Fujiwara M."/>
            <person name="Mori M."/>
            <person name="Tomita M."/>
            <person name="Arakawa K."/>
        </authorList>
    </citation>
    <scope>NUCLEOTIDE SEQUENCE [LARGE SCALE GENOMIC DNA]</scope>
</reference>
<evidence type="ECO:0000256" key="2">
    <source>
        <dbReference type="ARBA" id="ARBA00009062"/>
    </source>
</evidence>
<evidence type="ECO:0000313" key="10">
    <source>
        <dbReference type="EMBL" id="GBL77189.1"/>
    </source>
</evidence>
<keyword evidence="11" id="KW-1185">Reference proteome</keyword>
<keyword evidence="8 9" id="KW-0137">Centromere</keyword>
<comment type="subcellular location">
    <subcellularLocation>
        <location evidence="1 9">Chromosome</location>
        <location evidence="1 9">Centromere</location>
        <location evidence="1 9">Kinetochore</location>
    </subcellularLocation>
</comment>
<evidence type="ECO:0000256" key="6">
    <source>
        <dbReference type="ARBA" id="ARBA00022838"/>
    </source>
</evidence>
<dbReference type="InterPro" id="IPR018630">
    <property type="entry name" value="Zwilch"/>
</dbReference>
<evidence type="ECO:0000256" key="9">
    <source>
        <dbReference type="RuleBase" id="RU369076"/>
    </source>
</evidence>
<evidence type="ECO:0000256" key="7">
    <source>
        <dbReference type="ARBA" id="ARBA00023306"/>
    </source>
</evidence>
<dbReference type="PANTHER" id="PTHR15995">
    <property type="entry name" value="PROTEIN ZWILCH HOMOLOG"/>
    <property type="match status" value="1"/>
</dbReference>
<dbReference type="AlphaFoldDB" id="A0A4Y2ACZ7"/>
<keyword evidence="5 9" id="KW-0498">Mitosis</keyword>
<accession>A0A4Y2ACZ7</accession>
<keyword evidence="6 9" id="KW-0995">Kinetochore</keyword>
<comment type="subunit">
    <text evidence="9">Component of the RZZ complex.</text>
</comment>
<gene>
    <name evidence="10" type="primary">Zwilch</name>
    <name evidence="10" type="ORF">AVEN_12810_1</name>
</gene>
<protein>
    <recommendedName>
        <fullName evidence="9">Protein zwilch</fullName>
    </recommendedName>
</protein>
<dbReference type="Proteomes" id="UP000499080">
    <property type="component" value="Unassembled WGS sequence"/>
</dbReference>
<dbReference type="GO" id="GO:0051301">
    <property type="term" value="P:cell division"/>
    <property type="evidence" value="ECO:0007669"/>
    <property type="project" value="UniProtKB-UniRule"/>
</dbReference>
<evidence type="ECO:0000256" key="8">
    <source>
        <dbReference type="ARBA" id="ARBA00023328"/>
    </source>
</evidence>
<sequence>MSSEDNVSNSLKHLTENHFLYPLSENIGRKLLLLCNSAKIESLKELPILVVCHGRNFKPSSFFGSWKENKNARFHIINKGSVTKQEQFPRLSALKDIHLKGFPPSFSNIEMSVYTRYDFVEHECEQNAALKPVKDVNLFVECSWSNSTSILEPLTDECQCFARLKAIRGDFDSGAFSLFKEIKLVEALHQSLKNGVMTWSTPERNRNILQEVKEFIKNEKLVIMQNDKSVPGSVAEMKDSDLGATLEQALIKGRTDLDFTEKLWNILKDCSSTEELTEAFSILYNELRNFFIPPFVHHKNTSTIAQIIKTMMKKVTVRPNLESQFVLNLLLEIGIEKLRRDYITIFFSLELIPLECLSSYLQPELLSLEAITCLRKLHSVVELMIVCVKILNLSKPLLSSFVSNSLKHYATVPDIDLQHVFNFQIPTIKARQLLNPMRPTIWELSLTSTLNGFLKQSIHHYQTTPVPDHIYAPKNTSPNLMLKTACYTYLTCVFVQDDLL</sequence>
<name>A0A4Y2ACZ7_ARAVE</name>
<evidence type="ECO:0000313" key="11">
    <source>
        <dbReference type="Proteomes" id="UP000499080"/>
    </source>
</evidence>
<dbReference type="Gene3D" id="1.10.287.1880">
    <property type="match status" value="1"/>
</dbReference>
<evidence type="ECO:0000256" key="3">
    <source>
        <dbReference type="ARBA" id="ARBA00022454"/>
    </source>
</evidence>
<dbReference type="OrthoDB" id="5556307at2759"/>
<dbReference type="PANTHER" id="PTHR15995:SF1">
    <property type="entry name" value="PROTEIN ZWILCH HOMOLOG"/>
    <property type="match status" value="1"/>
</dbReference>
<comment type="function">
    <text evidence="9">Essential component of the mitotic checkpoint, which prevents cells from prematurely exiting mitosis. Required for the assembly of the dynein-dynactin and MAD1-MAD2 complexes onto kinetochores. Its function related to the spindle assembly machinery is proposed to depend on its association in the mitotic RZZ complex.</text>
</comment>
<keyword evidence="7 9" id="KW-0131">Cell cycle</keyword>
<dbReference type="Pfam" id="PF09817">
    <property type="entry name" value="Zwilch"/>
    <property type="match status" value="1"/>
</dbReference>
<dbReference type="GO" id="GO:0034501">
    <property type="term" value="P:protein localization to kinetochore"/>
    <property type="evidence" value="ECO:0007669"/>
    <property type="project" value="UniProtKB-UniRule"/>
</dbReference>
<evidence type="ECO:0000256" key="1">
    <source>
        <dbReference type="ARBA" id="ARBA00004629"/>
    </source>
</evidence>
<keyword evidence="3 9" id="KW-0158">Chromosome</keyword>
<dbReference type="Gene3D" id="1.20.58.730">
    <property type="match status" value="1"/>
</dbReference>
<evidence type="ECO:0000256" key="5">
    <source>
        <dbReference type="ARBA" id="ARBA00022776"/>
    </source>
</evidence>